<feature type="transmembrane region" description="Helical" evidence="7">
    <location>
        <begin position="485"/>
        <end position="503"/>
    </location>
</feature>
<dbReference type="PANTHER" id="PTHR34697:SF2">
    <property type="entry name" value="PHOSPHATIDYLGLYCEROL LYSYLTRANSFERASE"/>
    <property type="match status" value="1"/>
</dbReference>
<evidence type="ECO:0000256" key="3">
    <source>
        <dbReference type="ARBA" id="ARBA00022692"/>
    </source>
</evidence>
<feature type="transmembrane region" description="Helical" evidence="7">
    <location>
        <begin position="45"/>
        <end position="70"/>
    </location>
</feature>
<keyword evidence="2" id="KW-1003">Cell membrane</keyword>
<name>A0A6L5XK57_9BACT</name>
<comment type="subcellular location">
    <subcellularLocation>
        <location evidence="1">Cell membrane</location>
        <topology evidence="1">Multi-pass membrane protein</topology>
    </subcellularLocation>
</comment>
<evidence type="ECO:0000256" key="7">
    <source>
        <dbReference type="SAM" id="Phobius"/>
    </source>
</evidence>
<dbReference type="RefSeq" id="WP_154510009.1">
    <property type="nucleotide sequence ID" value="NZ_VUMH01000004.1"/>
</dbReference>
<proteinExistence type="predicted"/>
<reference evidence="8 9" key="1">
    <citation type="submission" date="2019-09" db="EMBL/GenBank/DDBJ databases">
        <title>In-depth cultivation of the pig gut microbiome towards novel bacterial diversity and tailored functional studies.</title>
        <authorList>
            <person name="Wylensek D."/>
            <person name="Hitch T.C.A."/>
            <person name="Clavel T."/>
        </authorList>
    </citation>
    <scope>NUCLEOTIDE SEQUENCE [LARGE SCALE GENOMIC DNA]</scope>
    <source>
        <strain evidence="8 9">PG-178-WT-4</strain>
    </source>
</reference>
<dbReference type="PANTHER" id="PTHR34697">
    <property type="entry name" value="PHOSPHATIDYLGLYCEROL LYSYLTRANSFERASE"/>
    <property type="match status" value="1"/>
</dbReference>
<evidence type="ECO:0000256" key="5">
    <source>
        <dbReference type="ARBA" id="ARBA00023136"/>
    </source>
</evidence>
<feature type="region of interest" description="Disordered" evidence="6">
    <location>
        <begin position="512"/>
        <end position="531"/>
    </location>
</feature>
<evidence type="ECO:0000256" key="2">
    <source>
        <dbReference type="ARBA" id="ARBA00022475"/>
    </source>
</evidence>
<keyword evidence="4 7" id="KW-1133">Transmembrane helix</keyword>
<gene>
    <name evidence="8" type="ORF">FYJ44_05700</name>
</gene>
<feature type="transmembrane region" description="Helical" evidence="7">
    <location>
        <begin position="284"/>
        <end position="303"/>
    </location>
</feature>
<keyword evidence="9" id="KW-1185">Reference proteome</keyword>
<dbReference type="GO" id="GO:0005886">
    <property type="term" value="C:plasma membrane"/>
    <property type="evidence" value="ECO:0007669"/>
    <property type="project" value="UniProtKB-SubCell"/>
</dbReference>
<dbReference type="GO" id="GO:0055091">
    <property type="term" value="P:phospholipid homeostasis"/>
    <property type="evidence" value="ECO:0007669"/>
    <property type="project" value="TreeGrafter"/>
</dbReference>
<feature type="transmembrane region" description="Helical" evidence="7">
    <location>
        <begin position="444"/>
        <end position="465"/>
    </location>
</feature>
<accession>A0A6L5XK57</accession>
<organism evidence="8 9">
    <name type="scientific">Desulfovibrio porci</name>
    <dbReference type="NCBI Taxonomy" id="2605782"/>
    <lineage>
        <taxon>Bacteria</taxon>
        <taxon>Pseudomonadati</taxon>
        <taxon>Thermodesulfobacteriota</taxon>
        <taxon>Desulfovibrionia</taxon>
        <taxon>Desulfovibrionales</taxon>
        <taxon>Desulfovibrionaceae</taxon>
        <taxon>Desulfovibrio</taxon>
    </lineage>
</organism>
<feature type="transmembrane region" description="Helical" evidence="7">
    <location>
        <begin position="362"/>
        <end position="382"/>
    </location>
</feature>
<evidence type="ECO:0000313" key="9">
    <source>
        <dbReference type="Proteomes" id="UP000477488"/>
    </source>
</evidence>
<dbReference type="InterPro" id="IPR051211">
    <property type="entry name" value="PG_lysyltransferase"/>
</dbReference>
<feature type="transmembrane region" description="Helical" evidence="7">
    <location>
        <begin position="389"/>
        <end position="407"/>
    </location>
</feature>
<feature type="transmembrane region" description="Helical" evidence="7">
    <location>
        <begin position="82"/>
        <end position="100"/>
    </location>
</feature>
<evidence type="ECO:0000256" key="4">
    <source>
        <dbReference type="ARBA" id="ARBA00022989"/>
    </source>
</evidence>
<feature type="transmembrane region" description="Helical" evidence="7">
    <location>
        <begin position="120"/>
        <end position="145"/>
    </location>
</feature>
<dbReference type="GO" id="GO:0016755">
    <property type="term" value="F:aminoacyltransferase activity"/>
    <property type="evidence" value="ECO:0007669"/>
    <property type="project" value="TreeGrafter"/>
</dbReference>
<feature type="transmembrane region" description="Helical" evidence="7">
    <location>
        <begin position="324"/>
        <end position="342"/>
    </location>
</feature>
<sequence length="531" mass="58851">MKKYLRYLGPILITAIFLLAIYLLYNKLKAYSIAQIRESIQQISYGRIGFSLVLMVINYMILVGYDWLALKAIHKSLPLPRVALVSFVGQAVSYNFGALLGGTSVRYRFYSAWGFSLTDIVRLVLMLAVTFWVGALGLCGIIFMIAPPVIPDELLKHMPIADVRILGVILFMIACSYLVLCFTVRKPVHIFGKEFVFPAPHIAVAQFVVAGVDIIAAAACMYVLLPGNMGISFLDFLPSYLMAQVAVVLTHIPGGVGVFELVILHLTHTTHEQMVFAAVLLFRLIYYIIPLLAAAVLLAVYEARQRRHMLREAGRWLSVLSHSIAAYAAFVGGLVLLVSATLPTLPHSVALLNAWLPKGVSAVGHFVCALSGASLLFVSYGLERRQARAFKLTVLFLILGIAGALLKGFSWEVALMAGVVLLAVCLARRRFYRSSFFWEEPIPLYWLAGAVGALALIFFLGWAIYHPAWGRAASWGFERPLNASRTLRAFAGIALALLVSWLWRMTLRHRQRRKKKNSPSSATPLRPTARK</sequence>
<feature type="transmembrane region" description="Helical" evidence="7">
    <location>
        <begin position="413"/>
        <end position="432"/>
    </location>
</feature>
<comment type="caution">
    <text evidence="8">The sequence shown here is derived from an EMBL/GenBank/DDBJ whole genome shotgun (WGS) entry which is preliminary data.</text>
</comment>
<protein>
    <submittedName>
        <fullName evidence="8">Lysylphosphatidylglycerol synthetase family protein</fullName>
    </submittedName>
</protein>
<feature type="transmembrane region" description="Helical" evidence="7">
    <location>
        <begin position="205"/>
        <end position="225"/>
    </location>
</feature>
<dbReference type="EMBL" id="VUMH01000004">
    <property type="protein sequence ID" value="MSS27554.1"/>
    <property type="molecule type" value="Genomic_DNA"/>
</dbReference>
<evidence type="ECO:0000313" key="8">
    <source>
        <dbReference type="EMBL" id="MSS27554.1"/>
    </source>
</evidence>
<evidence type="ECO:0000256" key="1">
    <source>
        <dbReference type="ARBA" id="ARBA00004651"/>
    </source>
</evidence>
<feature type="transmembrane region" description="Helical" evidence="7">
    <location>
        <begin position="7"/>
        <end position="25"/>
    </location>
</feature>
<keyword evidence="3 7" id="KW-0812">Transmembrane</keyword>
<feature type="transmembrane region" description="Helical" evidence="7">
    <location>
        <begin position="165"/>
        <end position="185"/>
    </location>
</feature>
<keyword evidence="5 7" id="KW-0472">Membrane</keyword>
<evidence type="ECO:0000256" key="6">
    <source>
        <dbReference type="SAM" id="MobiDB-lite"/>
    </source>
</evidence>
<dbReference type="Proteomes" id="UP000477488">
    <property type="component" value="Unassembled WGS sequence"/>
</dbReference>
<dbReference type="AlphaFoldDB" id="A0A6L5XK57"/>